<accession>U2FPT9</accession>
<feature type="domain" description="Rhodanese" evidence="2">
    <location>
        <begin position="38"/>
        <end position="127"/>
    </location>
</feature>
<proteinExistence type="predicted"/>
<dbReference type="Proteomes" id="UP000005707">
    <property type="component" value="Unassembled WGS sequence"/>
</dbReference>
<dbReference type="STRING" id="1033810.HLPCO_000663"/>
<keyword evidence="1" id="KW-0732">Signal</keyword>
<dbReference type="SUPFAM" id="SSF52821">
    <property type="entry name" value="Rhodanese/Cell cycle control phosphatase"/>
    <property type="match status" value="1"/>
</dbReference>
<dbReference type="OrthoDB" id="9808735at2"/>
<organism evidence="3 4">
    <name type="scientific">Haloplasma contractile SSD-17B</name>
    <dbReference type="NCBI Taxonomy" id="1033810"/>
    <lineage>
        <taxon>Bacteria</taxon>
        <taxon>Bacillati</taxon>
        <taxon>Mycoplasmatota</taxon>
        <taxon>Mollicutes</taxon>
        <taxon>Haloplasmatales</taxon>
        <taxon>Haloplasmataceae</taxon>
        <taxon>Haloplasma</taxon>
    </lineage>
</organism>
<feature type="signal peptide" evidence="1">
    <location>
        <begin position="1"/>
        <end position="26"/>
    </location>
</feature>
<feature type="chain" id="PRO_5004626158" evidence="1">
    <location>
        <begin position="27"/>
        <end position="127"/>
    </location>
</feature>
<protein>
    <submittedName>
        <fullName evidence="3">Hydroxyacylglutathione hydrolase protein</fullName>
        <ecNumber evidence="3">3.1.2.6</ecNumber>
    </submittedName>
</protein>
<reference evidence="3 4" key="1">
    <citation type="journal article" date="2011" name="J. Bacteriol.">
        <title>Genome sequence of Haloplasma contractile, an unusual contractile bacterium from a deep-sea anoxic brine lake.</title>
        <authorList>
            <person name="Antunes A."/>
            <person name="Alam I."/>
            <person name="El Dorry H."/>
            <person name="Siam R."/>
            <person name="Robertson A."/>
            <person name="Bajic V.B."/>
            <person name="Stingl U."/>
        </authorList>
    </citation>
    <scope>NUCLEOTIDE SEQUENCE [LARGE SCALE GENOMIC DNA]</scope>
    <source>
        <strain evidence="3 4">SSD-17B</strain>
    </source>
</reference>
<dbReference type="eggNOG" id="COG0607">
    <property type="taxonomic scope" value="Bacteria"/>
</dbReference>
<dbReference type="RefSeq" id="WP_008826936.1">
    <property type="nucleotide sequence ID" value="NZ_AFNU02000002.1"/>
</dbReference>
<dbReference type="PANTHER" id="PTHR43031">
    <property type="entry name" value="FAD-DEPENDENT OXIDOREDUCTASE"/>
    <property type="match status" value="1"/>
</dbReference>
<dbReference type="SMART" id="SM00450">
    <property type="entry name" value="RHOD"/>
    <property type="match status" value="1"/>
</dbReference>
<sequence>MKSIILLISSILLAVFLVGCSSTSNTQDITTDELKDMLSKDYQFIDIRTDEEYNAGHIEEFDQNIDYYQFKDNHDLLENLDQTKPTVIICRSGNRSGQAKKLLSELGFKEVYNVTGGISSWDGKLVK</sequence>
<dbReference type="CDD" id="cd00158">
    <property type="entry name" value="RHOD"/>
    <property type="match status" value="1"/>
</dbReference>
<evidence type="ECO:0000256" key="1">
    <source>
        <dbReference type="SAM" id="SignalP"/>
    </source>
</evidence>
<reference evidence="3 4" key="2">
    <citation type="journal article" date="2013" name="PLoS ONE">
        <title>INDIGO - INtegrated Data Warehouse of MIcrobial GenOmes with Examples from the Red Sea Extremophiles.</title>
        <authorList>
            <person name="Alam I."/>
            <person name="Antunes A."/>
            <person name="Kamau A.A."/>
            <person name="Ba Alawi W."/>
            <person name="Kalkatawi M."/>
            <person name="Stingl U."/>
            <person name="Bajic V.B."/>
        </authorList>
    </citation>
    <scope>NUCLEOTIDE SEQUENCE [LARGE SCALE GENOMIC DNA]</scope>
    <source>
        <strain evidence="3 4">SSD-17B</strain>
    </source>
</reference>
<evidence type="ECO:0000313" key="3">
    <source>
        <dbReference type="EMBL" id="ERJ13054.1"/>
    </source>
</evidence>
<dbReference type="GO" id="GO:0004416">
    <property type="term" value="F:hydroxyacylglutathione hydrolase activity"/>
    <property type="evidence" value="ECO:0007669"/>
    <property type="project" value="UniProtKB-EC"/>
</dbReference>
<keyword evidence="3" id="KW-0378">Hydrolase</keyword>
<comment type="caution">
    <text evidence="3">The sequence shown here is derived from an EMBL/GenBank/DDBJ whole genome shotgun (WGS) entry which is preliminary data.</text>
</comment>
<evidence type="ECO:0000313" key="4">
    <source>
        <dbReference type="Proteomes" id="UP000005707"/>
    </source>
</evidence>
<dbReference type="InterPro" id="IPR036873">
    <property type="entry name" value="Rhodanese-like_dom_sf"/>
</dbReference>
<dbReference type="EC" id="3.1.2.6" evidence="3"/>
<gene>
    <name evidence="3" type="ORF">HLPCO_000663</name>
</gene>
<dbReference type="Pfam" id="PF00581">
    <property type="entry name" value="Rhodanese"/>
    <property type="match status" value="1"/>
</dbReference>
<dbReference type="AlphaFoldDB" id="U2FPT9"/>
<dbReference type="InterPro" id="IPR050229">
    <property type="entry name" value="GlpE_sulfurtransferase"/>
</dbReference>
<dbReference type="Gene3D" id="3.40.250.10">
    <property type="entry name" value="Rhodanese-like domain"/>
    <property type="match status" value="1"/>
</dbReference>
<dbReference type="PANTHER" id="PTHR43031:SF17">
    <property type="entry name" value="SULFURTRANSFERASE YTWF-RELATED"/>
    <property type="match status" value="1"/>
</dbReference>
<dbReference type="InParanoid" id="U2FPT9"/>
<keyword evidence="4" id="KW-1185">Reference proteome</keyword>
<evidence type="ECO:0000259" key="2">
    <source>
        <dbReference type="PROSITE" id="PS50206"/>
    </source>
</evidence>
<dbReference type="EMBL" id="AFNU02000002">
    <property type="protein sequence ID" value="ERJ13054.1"/>
    <property type="molecule type" value="Genomic_DNA"/>
</dbReference>
<dbReference type="InterPro" id="IPR001763">
    <property type="entry name" value="Rhodanese-like_dom"/>
</dbReference>
<name>U2FPT9_9MOLU</name>
<dbReference type="PROSITE" id="PS50206">
    <property type="entry name" value="RHODANESE_3"/>
    <property type="match status" value="1"/>
</dbReference>
<dbReference type="PROSITE" id="PS51257">
    <property type="entry name" value="PROKAR_LIPOPROTEIN"/>
    <property type="match status" value="1"/>
</dbReference>